<dbReference type="Pfam" id="PF13365">
    <property type="entry name" value="Trypsin_2"/>
    <property type="match status" value="1"/>
</dbReference>
<feature type="domain" description="PDZ" evidence="4">
    <location>
        <begin position="302"/>
        <end position="354"/>
    </location>
</feature>
<dbReference type="Gene3D" id="2.30.42.10">
    <property type="match status" value="1"/>
</dbReference>
<proteinExistence type="inferred from homology"/>
<evidence type="ECO:0000313" key="6">
    <source>
        <dbReference type="Proteomes" id="UP000177235"/>
    </source>
</evidence>
<dbReference type="GO" id="GO:0004252">
    <property type="term" value="F:serine-type endopeptidase activity"/>
    <property type="evidence" value="ECO:0007669"/>
    <property type="project" value="InterPro"/>
</dbReference>
<dbReference type="SUPFAM" id="SSF50494">
    <property type="entry name" value="Trypsin-like serine proteases"/>
    <property type="match status" value="1"/>
</dbReference>
<keyword evidence="2" id="KW-0645">Protease</keyword>
<dbReference type="InterPro" id="IPR036034">
    <property type="entry name" value="PDZ_sf"/>
</dbReference>
<dbReference type="GO" id="GO:0006508">
    <property type="term" value="P:proteolysis"/>
    <property type="evidence" value="ECO:0007669"/>
    <property type="project" value="UniProtKB-KW"/>
</dbReference>
<evidence type="ECO:0000256" key="3">
    <source>
        <dbReference type="ARBA" id="ARBA00022801"/>
    </source>
</evidence>
<gene>
    <name evidence="5" type="ORF">A3J05_01100</name>
</gene>
<evidence type="ECO:0000313" key="5">
    <source>
        <dbReference type="EMBL" id="OGE98424.1"/>
    </source>
</evidence>
<dbReference type="InterPro" id="IPR001478">
    <property type="entry name" value="PDZ"/>
</dbReference>
<dbReference type="Proteomes" id="UP000177235">
    <property type="component" value="Unassembled WGS sequence"/>
</dbReference>
<reference evidence="5 6" key="1">
    <citation type="journal article" date="2016" name="Nat. Commun.">
        <title>Thousands of microbial genomes shed light on interconnected biogeochemical processes in an aquifer system.</title>
        <authorList>
            <person name="Anantharaman K."/>
            <person name="Brown C.T."/>
            <person name="Hug L.A."/>
            <person name="Sharon I."/>
            <person name="Castelle C.J."/>
            <person name="Probst A.J."/>
            <person name="Thomas B.C."/>
            <person name="Singh A."/>
            <person name="Wilkins M.J."/>
            <person name="Karaoz U."/>
            <person name="Brodie E.L."/>
            <person name="Williams K.H."/>
            <person name="Hubbard S.S."/>
            <person name="Banfield J.F."/>
        </authorList>
    </citation>
    <scope>NUCLEOTIDE SEQUENCE [LARGE SCALE GENOMIC DNA]</scope>
</reference>
<organism evidence="5 6">
    <name type="scientific">Candidatus Doudnabacteria bacterium RIFCSPLOWO2_02_FULL_48_13</name>
    <dbReference type="NCBI Taxonomy" id="1817845"/>
    <lineage>
        <taxon>Bacteria</taxon>
        <taxon>Candidatus Doudnaibacteriota</taxon>
    </lineage>
</organism>
<dbReference type="PRINTS" id="PR00834">
    <property type="entry name" value="PROTEASES2C"/>
</dbReference>
<sequence length="354" mass="38131">MTVKRVALITILFILASGISAVIFQRLLLPYLSALPVLRDFNILESGAPIIITRREEIRIDQDINTQEITNRVRGSLVKIYMHEPKIILGRPVSVTSGMIATNDGLVIASAQAIRGGASITAVLANGQAHPGRLIFVDELSGIAFIKIEANDLSVLSEVSSQNKRSGETLLALNLDEALGMNVKTVAMSSSSAPKPGFSQIYNLTQFNGGLDLDPVFSENSAGAVIVDKDGSLVGFATATPSGMKYVRSEDLRLVMSNFLASGSRGTAWPVLPISYLILGSAQAPLLGLPARSGVVIRQGGRGLEAGDFVFMFDGREITLENDFQRMFFAKKAGEKIKLKLLRGKQELELEITL</sequence>
<dbReference type="PANTHER" id="PTHR22939:SF129">
    <property type="entry name" value="SERINE PROTEASE HTRA2, MITOCHONDRIAL"/>
    <property type="match status" value="1"/>
</dbReference>
<dbReference type="EMBL" id="MFFF01000033">
    <property type="protein sequence ID" value="OGE98424.1"/>
    <property type="molecule type" value="Genomic_DNA"/>
</dbReference>
<dbReference type="InterPro" id="IPR001940">
    <property type="entry name" value="Peptidase_S1C"/>
</dbReference>
<dbReference type="PANTHER" id="PTHR22939">
    <property type="entry name" value="SERINE PROTEASE FAMILY S1C HTRA-RELATED"/>
    <property type="match status" value="1"/>
</dbReference>
<comment type="caution">
    <text evidence="5">The sequence shown here is derived from an EMBL/GenBank/DDBJ whole genome shotgun (WGS) entry which is preliminary data.</text>
</comment>
<comment type="similarity">
    <text evidence="1">Belongs to the peptidase S1C family.</text>
</comment>
<dbReference type="Pfam" id="PF13180">
    <property type="entry name" value="PDZ_2"/>
    <property type="match status" value="1"/>
</dbReference>
<dbReference type="SUPFAM" id="SSF50156">
    <property type="entry name" value="PDZ domain-like"/>
    <property type="match status" value="1"/>
</dbReference>
<evidence type="ECO:0000259" key="4">
    <source>
        <dbReference type="Pfam" id="PF13180"/>
    </source>
</evidence>
<protein>
    <recommendedName>
        <fullName evidence="4">PDZ domain-containing protein</fullName>
    </recommendedName>
</protein>
<dbReference type="Gene3D" id="2.40.10.120">
    <property type="match status" value="1"/>
</dbReference>
<name>A0A1F5Q8B1_9BACT</name>
<dbReference type="InterPro" id="IPR009003">
    <property type="entry name" value="Peptidase_S1_PA"/>
</dbReference>
<evidence type="ECO:0000256" key="2">
    <source>
        <dbReference type="ARBA" id="ARBA00022670"/>
    </source>
</evidence>
<accession>A0A1F5Q8B1</accession>
<keyword evidence="3" id="KW-0378">Hydrolase</keyword>
<dbReference type="AlphaFoldDB" id="A0A1F5Q8B1"/>
<evidence type="ECO:0000256" key="1">
    <source>
        <dbReference type="ARBA" id="ARBA00010541"/>
    </source>
</evidence>